<dbReference type="InterPro" id="IPR043964">
    <property type="entry name" value="P-loop_TraG"/>
</dbReference>
<proteinExistence type="predicted"/>
<dbReference type="OrthoDB" id="596266at2"/>
<protein>
    <submittedName>
        <fullName evidence="3">Bacteroides conjugation system ATPase, TraG family</fullName>
    </submittedName>
</protein>
<keyword evidence="4" id="KW-1185">Reference proteome</keyword>
<dbReference type="Proteomes" id="UP000198598">
    <property type="component" value="Unassembled WGS sequence"/>
</dbReference>
<name>A0A1I2BI01_9BACT</name>
<evidence type="ECO:0000313" key="3">
    <source>
        <dbReference type="EMBL" id="SFE55805.1"/>
    </source>
</evidence>
<dbReference type="SUPFAM" id="SSF52540">
    <property type="entry name" value="P-loop containing nucleoside triphosphate hydrolases"/>
    <property type="match status" value="1"/>
</dbReference>
<dbReference type="PANTHER" id="PTHR38467:SF1">
    <property type="entry name" value="CONJUGATIVE TRANSFER: ASSEMBLY"/>
    <property type="match status" value="1"/>
</dbReference>
<accession>A0A1I2BI01</accession>
<dbReference type="Gene3D" id="1.10.8.730">
    <property type="match status" value="1"/>
</dbReference>
<dbReference type="AlphaFoldDB" id="A0A1I2BI01"/>
<dbReference type="EMBL" id="FOLQ01000015">
    <property type="protein sequence ID" value="SFE55805.1"/>
    <property type="molecule type" value="Genomic_DNA"/>
</dbReference>
<sequence>MVFKATDLLKVFPIKSVYHDCLISGYGDITVVYKVSLPEIYTLTGNVQMHGRDRLESGEFKDLIQSWEKAISVLPDNVIIHKQDWYTEEKYKPDYSVDNYLDQAGQLHFNERPFLYHNCFVNITKTHPNRKDISSLQTTLATGKILPRTITDRKVLNEFFSSLEQFVSILESTRKIKLTRLRDDDLCGETGKPGLLERYMGLEMRDPVVPLCDLMRDPELSLGNKSIQFYGLTDVDDMPEQVYTFSKVDALSTENSAVSVCFAYPVNLMLKVNHVYNQYIFLENKHDILPKLEQRMTQMTALSSFSKNNESNARQITQYLEYQADTGYPPVRTHFNVMVWTNDRSSMHAIRNLTTSAIAKMGIRPRESSAVEGMSLFWAAIPGNAADLPSEEKFQTFIPQACCMLNQESLNTDSLSEKGIRLCERVYGKPIIVDLSDLPMDKGIITNRNKFVIGPSGSGKSFLTNHLVRSYLMMDSHVVIVDVGNSYLGLCQMMKGKYLTYSREKPIHFNPFYIDGRRYPEEEKIEAIKGLITTLWKKENDPISMAEQTLIGECVFSYFRLLDADHNIEPCFNTFFEHINTGFKKILDDKKVNLRNFEFDSFRLCLEPYYMGGEYDYLLNSKTNLDLTNDRFVVFELDNIKDNKVLMPIITIIIMDTYITKLRTLEGIRKIMLIEEAWKAIMRPNMAEYILYLYKTVRKHFGEAWLVTQEVDDLTSSPIIKDTIINNAPTKILMDMREYANKFDKVQEFLSLTPKQKNLALSINRDNRPGPIYKEFAVFQGDHCAVYGLEASAAEKYAFTTEQTQKKKITDRVLVNGGDWDSAIRQQVAMDKDSL</sequence>
<evidence type="ECO:0000313" key="4">
    <source>
        <dbReference type="Proteomes" id="UP000198598"/>
    </source>
</evidence>
<feature type="domain" description="TraG P-loop" evidence="2">
    <location>
        <begin position="419"/>
        <end position="828"/>
    </location>
</feature>
<feature type="domain" description="TraG N-terminal Bacteroidetes" evidence="1">
    <location>
        <begin position="3"/>
        <end position="46"/>
    </location>
</feature>
<dbReference type="Pfam" id="PF12991">
    <property type="entry name" value="DUF3875"/>
    <property type="match status" value="1"/>
</dbReference>
<dbReference type="InterPro" id="IPR022509">
    <property type="entry name" value="Conjugation_ATPase_TraG"/>
</dbReference>
<dbReference type="InterPro" id="IPR024451">
    <property type="entry name" value="TraG_N_Bacteroidetes"/>
</dbReference>
<dbReference type="RefSeq" id="WP_093831980.1">
    <property type="nucleotide sequence ID" value="NZ_FOLQ01000015.1"/>
</dbReference>
<dbReference type="Gene3D" id="3.40.50.300">
    <property type="entry name" value="P-loop containing nucleotide triphosphate hydrolases"/>
    <property type="match status" value="1"/>
</dbReference>
<organism evidence="3 4">
    <name type="scientific">Spirosoma endophyticum</name>
    <dbReference type="NCBI Taxonomy" id="662367"/>
    <lineage>
        <taxon>Bacteria</taxon>
        <taxon>Pseudomonadati</taxon>
        <taxon>Bacteroidota</taxon>
        <taxon>Cytophagia</taxon>
        <taxon>Cytophagales</taxon>
        <taxon>Cytophagaceae</taxon>
        <taxon>Spirosoma</taxon>
    </lineage>
</organism>
<dbReference type="PANTHER" id="PTHR38467">
    <property type="match status" value="1"/>
</dbReference>
<evidence type="ECO:0000259" key="2">
    <source>
        <dbReference type="Pfam" id="PF19044"/>
    </source>
</evidence>
<dbReference type="Pfam" id="PF19044">
    <property type="entry name" value="P-loop_TraG"/>
    <property type="match status" value="1"/>
</dbReference>
<dbReference type="InterPro" id="IPR027417">
    <property type="entry name" value="P-loop_NTPase"/>
</dbReference>
<gene>
    <name evidence="3" type="ORF">SAMN05216167_115109</name>
</gene>
<evidence type="ECO:0000259" key="1">
    <source>
        <dbReference type="Pfam" id="PF12991"/>
    </source>
</evidence>
<reference evidence="3 4" key="1">
    <citation type="submission" date="2016-10" db="EMBL/GenBank/DDBJ databases">
        <authorList>
            <person name="de Groot N.N."/>
        </authorList>
    </citation>
    <scope>NUCLEOTIDE SEQUENCE [LARGE SCALE GENOMIC DNA]</scope>
    <source>
        <strain evidence="3 4">DSM 26130</strain>
    </source>
</reference>
<dbReference type="NCBIfam" id="TIGR03783">
    <property type="entry name" value="Bac_Flav_CT_G"/>
    <property type="match status" value="1"/>
</dbReference>
<dbReference type="InterPro" id="IPR053155">
    <property type="entry name" value="F-pilin_assembly_TraC"/>
</dbReference>
<dbReference type="STRING" id="662367.SAMN05216167_115109"/>